<gene>
    <name evidence="2" type="ORF">NOL15_09990</name>
</gene>
<evidence type="ECO:0000313" key="2">
    <source>
        <dbReference type="EMBL" id="MDG4513141.1"/>
    </source>
</evidence>
<dbReference type="Proteomes" id="UP001152879">
    <property type="component" value="Unassembled WGS sequence"/>
</dbReference>
<feature type="transmembrane region" description="Helical" evidence="1">
    <location>
        <begin position="109"/>
        <end position="131"/>
    </location>
</feature>
<name>A0A9X4MQ45_STRSU</name>
<feature type="transmembrane region" description="Helical" evidence="1">
    <location>
        <begin position="143"/>
        <end position="167"/>
    </location>
</feature>
<dbReference type="PANTHER" id="PTHR46795">
    <property type="entry name" value="ABC TRANSPORTER PERMEASE-RELATED-RELATED"/>
    <property type="match status" value="1"/>
</dbReference>
<accession>A0A9X4MQ45</accession>
<protein>
    <submittedName>
        <fullName evidence="2">ABC transporter</fullName>
    </submittedName>
</protein>
<organism evidence="2 3">
    <name type="scientific">Streptococcus suis</name>
    <dbReference type="NCBI Taxonomy" id="1307"/>
    <lineage>
        <taxon>Bacteria</taxon>
        <taxon>Bacillati</taxon>
        <taxon>Bacillota</taxon>
        <taxon>Bacilli</taxon>
        <taxon>Lactobacillales</taxon>
        <taxon>Streptococcaceae</taxon>
        <taxon>Streptococcus</taxon>
    </lineage>
</organism>
<comment type="caution">
    <text evidence="2">The sequence shown here is derived from an EMBL/GenBank/DDBJ whole genome shotgun (WGS) entry which is preliminary data.</text>
</comment>
<keyword evidence="1" id="KW-1133">Transmembrane helix</keyword>
<sequence>MSTVVGYQKVILWRGQVLFSPYKQSLHFENHESVVYGSSQANNSQEVNAMFGGFFFIVIFLSIIFIVGAVLVIYYKQISEGYEDRERFVILQKVGLDKKQIKQTINKQVLTGFFLHVIFSFIHLAFAYHILNLILKVIGVVDTAMMSTVTLSICGVFALIYVLIFIITSRSYRKIVQI</sequence>
<dbReference type="EMBL" id="JANFML010000046">
    <property type="protein sequence ID" value="MDG4513141.1"/>
    <property type="molecule type" value="Genomic_DNA"/>
</dbReference>
<dbReference type="InterPro" id="IPR052536">
    <property type="entry name" value="ABC-4_Integral_Memb_Prot"/>
</dbReference>
<evidence type="ECO:0000256" key="1">
    <source>
        <dbReference type="SAM" id="Phobius"/>
    </source>
</evidence>
<keyword evidence="1" id="KW-0812">Transmembrane</keyword>
<dbReference type="AlphaFoldDB" id="A0A9X4MQ45"/>
<evidence type="ECO:0000313" key="3">
    <source>
        <dbReference type="Proteomes" id="UP001152879"/>
    </source>
</evidence>
<keyword evidence="1" id="KW-0472">Membrane</keyword>
<feature type="transmembrane region" description="Helical" evidence="1">
    <location>
        <begin position="49"/>
        <end position="75"/>
    </location>
</feature>
<dbReference type="PANTHER" id="PTHR46795:SF3">
    <property type="entry name" value="ABC TRANSPORTER PERMEASE"/>
    <property type="match status" value="1"/>
</dbReference>
<proteinExistence type="predicted"/>
<reference evidence="2" key="1">
    <citation type="submission" date="2022-07" db="EMBL/GenBank/DDBJ databases">
        <title>Whole Genome Sequencing of Streptococcus suis.</title>
        <authorList>
            <person name="Dai X."/>
            <person name="Huang J."/>
            <person name="Wang L."/>
        </authorList>
    </citation>
    <scope>NUCLEOTIDE SEQUENCE</scope>
    <source>
        <strain evidence="2">SFB2</strain>
    </source>
</reference>